<evidence type="ECO:0000313" key="1">
    <source>
        <dbReference type="EMBL" id="TFE19528.1"/>
    </source>
</evidence>
<name>A0A4Y8LMX4_9BACL</name>
<reference evidence="1 2" key="1">
    <citation type="submission" date="2019-03" db="EMBL/GenBank/DDBJ databases">
        <title>Cohnella endophytica sp. nov., a novel endophytic bacterium isolated from bark of Sonneratia apetala.</title>
        <authorList>
            <person name="Tuo L."/>
        </authorList>
    </citation>
    <scope>NUCLEOTIDE SEQUENCE [LARGE SCALE GENOMIC DNA]</scope>
    <source>
        <strain evidence="1 2">CCTCC AB 208254</strain>
    </source>
</reference>
<dbReference type="AlphaFoldDB" id="A0A4Y8LMX4"/>
<gene>
    <name evidence="1" type="ORF">E2980_22845</name>
</gene>
<sequence length="105" mass="11732">MSIIPCVLPNLSYTSILMGLGVYTIYFTDSIDVTHVQSRFDEMLRLGGFATPFMIIDGKIISYFEPEKMDRILEVIGDVSHVIHPYPTHGAAVQRAADQYFSDSG</sequence>
<dbReference type="Proteomes" id="UP000297900">
    <property type="component" value="Unassembled WGS sequence"/>
</dbReference>
<protein>
    <recommendedName>
        <fullName evidence="3">Thioredoxin-like fold domain-containing protein</fullName>
    </recommendedName>
</protein>
<comment type="caution">
    <text evidence="1">The sequence shown here is derived from an EMBL/GenBank/DDBJ whole genome shotgun (WGS) entry which is preliminary data.</text>
</comment>
<organism evidence="1 2">
    <name type="scientific">Cohnella luojiensis</name>
    <dbReference type="NCBI Taxonomy" id="652876"/>
    <lineage>
        <taxon>Bacteria</taxon>
        <taxon>Bacillati</taxon>
        <taxon>Bacillota</taxon>
        <taxon>Bacilli</taxon>
        <taxon>Bacillales</taxon>
        <taxon>Paenibacillaceae</taxon>
        <taxon>Cohnella</taxon>
    </lineage>
</organism>
<evidence type="ECO:0000313" key="2">
    <source>
        <dbReference type="Proteomes" id="UP000297900"/>
    </source>
</evidence>
<evidence type="ECO:0008006" key="3">
    <source>
        <dbReference type="Google" id="ProtNLM"/>
    </source>
</evidence>
<dbReference type="EMBL" id="SOMN01000057">
    <property type="protein sequence ID" value="TFE19528.1"/>
    <property type="molecule type" value="Genomic_DNA"/>
</dbReference>
<dbReference type="RefSeq" id="WP_167747232.1">
    <property type="nucleotide sequence ID" value="NZ_SOMN01000057.1"/>
</dbReference>
<proteinExistence type="predicted"/>
<accession>A0A4Y8LMX4</accession>
<keyword evidence="2" id="KW-1185">Reference proteome</keyword>